<reference evidence="2 3" key="1">
    <citation type="submission" date="2016-10" db="EMBL/GenBank/DDBJ databases">
        <authorList>
            <person name="de Groot N.N."/>
        </authorList>
    </citation>
    <scope>NUCLEOTIDE SEQUENCE [LARGE SCALE GENOMIC DNA]</scope>
    <source>
        <strain evidence="2 3">CGMCC 1.5070</strain>
    </source>
</reference>
<dbReference type="GO" id="GO:1901135">
    <property type="term" value="P:carbohydrate derivative metabolic process"/>
    <property type="evidence" value="ECO:0007669"/>
    <property type="project" value="InterPro"/>
</dbReference>
<dbReference type="Pfam" id="PF13580">
    <property type="entry name" value="SIS_2"/>
    <property type="match status" value="1"/>
</dbReference>
<name>A0A1H7YVN5_9FIRM</name>
<protein>
    <submittedName>
        <fullName evidence="2">Uncharacterized protein, contains SIS (Sugar ISomerase) phosphosugar binding domain</fullName>
    </submittedName>
</protein>
<dbReference type="NCBIfam" id="NF002805">
    <property type="entry name" value="PRK02947.1"/>
    <property type="match status" value="1"/>
</dbReference>
<dbReference type="GO" id="GO:0097367">
    <property type="term" value="F:carbohydrate derivative binding"/>
    <property type="evidence" value="ECO:0007669"/>
    <property type="project" value="InterPro"/>
</dbReference>
<keyword evidence="3" id="KW-1185">Reference proteome</keyword>
<dbReference type="GO" id="GO:0016853">
    <property type="term" value="F:isomerase activity"/>
    <property type="evidence" value="ECO:0007669"/>
    <property type="project" value="UniProtKB-KW"/>
</dbReference>
<dbReference type="Gene3D" id="3.40.50.10490">
    <property type="entry name" value="Glucose-6-phosphate isomerase like protein, domain 1"/>
    <property type="match status" value="1"/>
</dbReference>
<proteinExistence type="predicted"/>
<dbReference type="AlphaFoldDB" id="A0A1H7YVN5"/>
<dbReference type="STRING" id="474960.SAMN05216180_0272"/>
<dbReference type="SUPFAM" id="SSF53697">
    <property type="entry name" value="SIS domain"/>
    <property type="match status" value="1"/>
</dbReference>
<keyword evidence="2" id="KW-0413">Isomerase</keyword>
<dbReference type="RefSeq" id="WP_092750902.1">
    <property type="nucleotide sequence ID" value="NZ_FOCG01000001.1"/>
</dbReference>
<gene>
    <name evidence="2" type="ORF">SAMN05216180_0272</name>
</gene>
<evidence type="ECO:0000313" key="3">
    <source>
        <dbReference type="Proteomes" id="UP000199158"/>
    </source>
</evidence>
<dbReference type="InterPro" id="IPR046348">
    <property type="entry name" value="SIS_dom_sf"/>
</dbReference>
<dbReference type="Proteomes" id="UP000199158">
    <property type="component" value="Unassembled WGS sequence"/>
</dbReference>
<organism evidence="2 3">
    <name type="scientific">Hydrogenoanaerobacterium saccharovorans</name>
    <dbReference type="NCBI Taxonomy" id="474960"/>
    <lineage>
        <taxon>Bacteria</taxon>
        <taxon>Bacillati</taxon>
        <taxon>Bacillota</taxon>
        <taxon>Clostridia</taxon>
        <taxon>Eubacteriales</taxon>
        <taxon>Oscillospiraceae</taxon>
        <taxon>Hydrogenoanaerobacterium</taxon>
    </lineage>
</organism>
<dbReference type="OrthoDB" id="9805185at2"/>
<evidence type="ECO:0000313" key="2">
    <source>
        <dbReference type="EMBL" id="SEM50033.1"/>
    </source>
</evidence>
<dbReference type="InterPro" id="IPR001347">
    <property type="entry name" value="SIS_dom"/>
</dbReference>
<sequence length="246" mass="27120">MLMDQYFTAMKSVLNKFEETQRDTIIKVSDEIAKRLAKGAAWHIMDTGHMLMFEGVGRTGGMMALKAIKITCEIQNPVRHRPSPARGIVGYDSVPGFADYVLGRANILDGDIIMIGSVSGYNYFPVDLALKANEKDCLTVAITSVDYSKHLTSKHPSGKRLFEACTYCIDNCTNYGDTLVEVKEMGQSICPASGISASYAMWAIQSTVVEKLLEMGLKPSVYISNHMPNASKINGDALDNYEKYGY</sequence>
<dbReference type="EMBL" id="FOCG01000001">
    <property type="protein sequence ID" value="SEM50033.1"/>
    <property type="molecule type" value="Genomic_DNA"/>
</dbReference>
<evidence type="ECO:0000259" key="1">
    <source>
        <dbReference type="Pfam" id="PF13580"/>
    </source>
</evidence>
<feature type="domain" description="SIS" evidence="1">
    <location>
        <begin position="5"/>
        <end position="144"/>
    </location>
</feature>
<accession>A0A1H7YVN5</accession>